<dbReference type="PANTHER" id="PTHR34322:SF2">
    <property type="entry name" value="TRANSPOSASE IS200-LIKE DOMAIN-CONTAINING PROTEIN"/>
    <property type="match status" value="1"/>
</dbReference>
<sequence>MVGDIYHICNRGIRKEKIFDNDSDYFRFVLNLYRLNNKGESLRMYPHYKSVNLFPDQEKIVEILKWTLLPNHYHLLLYEKVDGGVLEFVKRLGNSFTKYINIKRGASGYLFQNSAKIIQITNNRHFLYIPFYIDLNILDLLKKDISQNKKIEFLKNYRWSSFRDYFNKETSEFSKIIDNDLFYETFDVTSREYMVEIKDFLEDKEYKRLVNLAG</sequence>
<dbReference type="GO" id="GO:0003677">
    <property type="term" value="F:DNA binding"/>
    <property type="evidence" value="ECO:0007669"/>
    <property type="project" value="InterPro"/>
</dbReference>
<gene>
    <name evidence="2" type="ORF">UR92_C0033G0009</name>
</gene>
<dbReference type="PANTHER" id="PTHR34322">
    <property type="entry name" value="TRANSPOSASE, Y1_TNP DOMAIN-CONTAINING"/>
    <property type="match status" value="1"/>
</dbReference>
<organism evidence="2 3">
    <name type="scientific">Candidatus Nomurabacteria bacterium GW2011_GWA2_35_80</name>
    <dbReference type="NCBI Taxonomy" id="1618733"/>
    <lineage>
        <taxon>Bacteria</taxon>
        <taxon>Candidatus Nomuraibacteriota</taxon>
    </lineage>
</organism>
<dbReference type="SUPFAM" id="SSF143422">
    <property type="entry name" value="Transposase IS200-like"/>
    <property type="match status" value="1"/>
</dbReference>
<protein>
    <recommendedName>
        <fullName evidence="1">Transposase IS200-like domain-containing protein</fullName>
    </recommendedName>
</protein>
<dbReference type="InterPro" id="IPR002686">
    <property type="entry name" value="Transposase_17"/>
</dbReference>
<dbReference type="EMBL" id="LBRA01000033">
    <property type="protein sequence ID" value="KKP87565.1"/>
    <property type="molecule type" value="Genomic_DNA"/>
</dbReference>
<reference evidence="2 3" key="1">
    <citation type="journal article" date="2015" name="Nature">
        <title>rRNA introns, odd ribosomes, and small enigmatic genomes across a large radiation of phyla.</title>
        <authorList>
            <person name="Brown C.T."/>
            <person name="Hug L.A."/>
            <person name="Thomas B.C."/>
            <person name="Sharon I."/>
            <person name="Castelle C.J."/>
            <person name="Singh A."/>
            <person name="Wilkins M.J."/>
            <person name="Williams K.H."/>
            <person name="Banfield J.F."/>
        </authorList>
    </citation>
    <scope>NUCLEOTIDE SEQUENCE [LARGE SCALE GENOMIC DNA]</scope>
</reference>
<name>A0A0G0FJF3_9BACT</name>
<evidence type="ECO:0000313" key="3">
    <source>
        <dbReference type="Proteomes" id="UP000034683"/>
    </source>
</evidence>
<feature type="domain" description="Transposase IS200-like" evidence="1">
    <location>
        <begin position="2"/>
        <end position="136"/>
    </location>
</feature>
<dbReference type="InterPro" id="IPR036515">
    <property type="entry name" value="Transposase_17_sf"/>
</dbReference>
<dbReference type="AlphaFoldDB" id="A0A0G0FJF3"/>
<dbReference type="Proteomes" id="UP000034683">
    <property type="component" value="Unassembled WGS sequence"/>
</dbReference>
<dbReference type="Gene3D" id="3.30.70.1290">
    <property type="entry name" value="Transposase IS200-like"/>
    <property type="match status" value="1"/>
</dbReference>
<accession>A0A0G0FJF3</accession>
<dbReference type="GO" id="GO:0006313">
    <property type="term" value="P:DNA transposition"/>
    <property type="evidence" value="ECO:0007669"/>
    <property type="project" value="InterPro"/>
</dbReference>
<comment type="caution">
    <text evidence="2">The sequence shown here is derived from an EMBL/GenBank/DDBJ whole genome shotgun (WGS) entry which is preliminary data.</text>
</comment>
<proteinExistence type="predicted"/>
<evidence type="ECO:0000313" key="2">
    <source>
        <dbReference type="EMBL" id="KKP87565.1"/>
    </source>
</evidence>
<dbReference type="GO" id="GO:0004803">
    <property type="term" value="F:transposase activity"/>
    <property type="evidence" value="ECO:0007669"/>
    <property type="project" value="InterPro"/>
</dbReference>
<evidence type="ECO:0000259" key="1">
    <source>
        <dbReference type="SMART" id="SM01321"/>
    </source>
</evidence>
<dbReference type="SMART" id="SM01321">
    <property type="entry name" value="Y1_Tnp"/>
    <property type="match status" value="1"/>
</dbReference>